<accession>A0ACB9EEV3</accession>
<proteinExistence type="predicted"/>
<reference evidence="2" key="1">
    <citation type="journal article" date="2022" name="Mol. Ecol. Resour.">
        <title>The genomes of chicory, endive, great burdock and yacon provide insights into Asteraceae palaeo-polyploidization history and plant inulin production.</title>
        <authorList>
            <person name="Fan W."/>
            <person name="Wang S."/>
            <person name="Wang H."/>
            <person name="Wang A."/>
            <person name="Jiang F."/>
            <person name="Liu H."/>
            <person name="Zhao H."/>
            <person name="Xu D."/>
            <person name="Zhang Y."/>
        </authorList>
    </citation>
    <scope>NUCLEOTIDE SEQUENCE [LARGE SCALE GENOMIC DNA]</scope>
    <source>
        <strain evidence="2">cv. Niubang</strain>
    </source>
</reference>
<organism evidence="1 2">
    <name type="scientific">Arctium lappa</name>
    <name type="common">Greater burdock</name>
    <name type="synonym">Lappa major</name>
    <dbReference type="NCBI Taxonomy" id="4217"/>
    <lineage>
        <taxon>Eukaryota</taxon>
        <taxon>Viridiplantae</taxon>
        <taxon>Streptophyta</taxon>
        <taxon>Embryophyta</taxon>
        <taxon>Tracheophyta</taxon>
        <taxon>Spermatophyta</taxon>
        <taxon>Magnoliopsida</taxon>
        <taxon>eudicotyledons</taxon>
        <taxon>Gunneridae</taxon>
        <taxon>Pentapetalae</taxon>
        <taxon>asterids</taxon>
        <taxon>campanulids</taxon>
        <taxon>Asterales</taxon>
        <taxon>Asteraceae</taxon>
        <taxon>Carduoideae</taxon>
        <taxon>Cardueae</taxon>
        <taxon>Arctiinae</taxon>
        <taxon>Arctium</taxon>
    </lineage>
</organism>
<gene>
    <name evidence="1" type="ORF">L6452_04661</name>
</gene>
<reference evidence="1 2" key="2">
    <citation type="journal article" date="2022" name="Mol. Ecol. Resour.">
        <title>The genomes of chicory, endive, great burdock and yacon provide insights into Asteraceae paleo-polyploidization history and plant inulin production.</title>
        <authorList>
            <person name="Fan W."/>
            <person name="Wang S."/>
            <person name="Wang H."/>
            <person name="Wang A."/>
            <person name="Jiang F."/>
            <person name="Liu H."/>
            <person name="Zhao H."/>
            <person name="Xu D."/>
            <person name="Zhang Y."/>
        </authorList>
    </citation>
    <scope>NUCLEOTIDE SEQUENCE [LARGE SCALE GENOMIC DNA]</scope>
    <source>
        <strain evidence="2">cv. Niubang</strain>
    </source>
</reference>
<evidence type="ECO:0000313" key="1">
    <source>
        <dbReference type="EMBL" id="KAI3757128.1"/>
    </source>
</evidence>
<name>A0ACB9EEV3_ARCLA</name>
<keyword evidence="2" id="KW-1185">Reference proteome</keyword>
<protein>
    <submittedName>
        <fullName evidence="1">Uncharacterized protein</fullName>
    </submittedName>
</protein>
<dbReference type="Proteomes" id="UP001055879">
    <property type="component" value="Linkage Group LG02"/>
</dbReference>
<comment type="caution">
    <text evidence="1">The sequence shown here is derived from an EMBL/GenBank/DDBJ whole genome shotgun (WGS) entry which is preliminary data.</text>
</comment>
<sequence>MSSEVAPTGGRTTADSTFGCPSSMSAINHSSTNVESIGETHSTNQVPPKSRYTLMPLTRNTPKARHTRRLSLRKFPEWRRSRHIPSQWRPILYPPSVLTWYCTSTARVLGDSAKGTLASHYREHPHTPTVQFRRVCLAIVTMSLSRWHYRETPPPLCTILAIVPDDSDNVTIAMALSRQAHPSPKT</sequence>
<dbReference type="EMBL" id="CM042048">
    <property type="protein sequence ID" value="KAI3757128.1"/>
    <property type="molecule type" value="Genomic_DNA"/>
</dbReference>
<evidence type="ECO:0000313" key="2">
    <source>
        <dbReference type="Proteomes" id="UP001055879"/>
    </source>
</evidence>